<dbReference type="InterPro" id="IPR019888">
    <property type="entry name" value="Tscrpt_reg_AsnC-like"/>
</dbReference>
<dbReference type="RefSeq" id="WP_009914492.1">
    <property type="nucleotide sequence ID" value="NZ_CP013380.1"/>
</dbReference>
<name>A0A7T2U3H0_9BURK</name>
<dbReference type="CDD" id="cd00090">
    <property type="entry name" value="HTH_ARSR"/>
    <property type="match status" value="1"/>
</dbReference>
<dbReference type="AlphaFoldDB" id="A0A7T2U3H0"/>
<evidence type="ECO:0000259" key="4">
    <source>
        <dbReference type="PROSITE" id="PS50956"/>
    </source>
</evidence>
<dbReference type="InterPro" id="IPR011991">
    <property type="entry name" value="ArsR-like_HTH"/>
</dbReference>
<evidence type="ECO:0000256" key="1">
    <source>
        <dbReference type="ARBA" id="ARBA00023015"/>
    </source>
</evidence>
<dbReference type="Proteomes" id="UP000594943">
    <property type="component" value="Chromosome 1"/>
</dbReference>
<dbReference type="Gene3D" id="1.10.10.10">
    <property type="entry name" value="Winged helix-like DNA-binding domain superfamily/Winged helix DNA-binding domain"/>
    <property type="match status" value="1"/>
</dbReference>
<protein>
    <submittedName>
        <fullName evidence="5">Lrp/AsnC family transcriptional regulator</fullName>
    </submittedName>
</protein>
<organism evidence="5 6">
    <name type="scientific">Burkholderia humptydooensis</name>
    <dbReference type="NCBI Taxonomy" id="430531"/>
    <lineage>
        <taxon>Bacteria</taxon>
        <taxon>Pseudomonadati</taxon>
        <taxon>Pseudomonadota</taxon>
        <taxon>Betaproteobacteria</taxon>
        <taxon>Burkholderiales</taxon>
        <taxon>Burkholderiaceae</taxon>
        <taxon>Burkholderia</taxon>
        <taxon>pseudomallei group</taxon>
    </lineage>
</organism>
<dbReference type="Pfam" id="PF01037">
    <property type="entry name" value="AsnC_trans_reg"/>
    <property type="match status" value="1"/>
</dbReference>
<dbReference type="SMART" id="SM00344">
    <property type="entry name" value="HTH_ASNC"/>
    <property type="match status" value="1"/>
</dbReference>
<dbReference type="PANTHER" id="PTHR30154:SF34">
    <property type="entry name" value="TRANSCRIPTIONAL REGULATOR AZLB"/>
    <property type="match status" value="1"/>
</dbReference>
<dbReference type="SUPFAM" id="SSF46785">
    <property type="entry name" value="Winged helix' DNA-binding domain"/>
    <property type="match status" value="1"/>
</dbReference>
<proteinExistence type="predicted"/>
<dbReference type="Pfam" id="PF13404">
    <property type="entry name" value="HTH_AsnC-type"/>
    <property type="match status" value="1"/>
</dbReference>
<evidence type="ECO:0000313" key="5">
    <source>
        <dbReference type="EMBL" id="QPS44941.1"/>
    </source>
</evidence>
<reference evidence="5 6" key="1">
    <citation type="submission" date="2020-12" db="EMBL/GenBank/DDBJ databases">
        <title>FDA dAtabase for Regulatory Grade micrObial Sequences (FDA-ARGOS): Supporting development and validation of Infectious Disease Dx tests.</title>
        <authorList>
            <person name="Nelson B."/>
            <person name="Plummer A."/>
            <person name="Tallon L."/>
            <person name="Sadzewicz L."/>
            <person name="Zhao X."/>
            <person name="Boylan J."/>
            <person name="Ott S."/>
            <person name="Bowen H."/>
            <person name="Vavikolanu K."/>
            <person name="Mehta A."/>
            <person name="Aluvathingal J."/>
            <person name="Nadendla S."/>
            <person name="Myers T."/>
            <person name="Yan Y."/>
            <person name="Sichtig H."/>
        </authorList>
    </citation>
    <scope>NUCLEOTIDE SEQUENCE [LARGE SCALE GENOMIC DNA]</scope>
    <source>
        <strain evidence="5 6">FDAARGOS_899</strain>
    </source>
</reference>
<dbReference type="GO" id="GO:0005829">
    <property type="term" value="C:cytosol"/>
    <property type="evidence" value="ECO:0007669"/>
    <property type="project" value="TreeGrafter"/>
</dbReference>
<feature type="domain" description="HTH asnC-type" evidence="4">
    <location>
        <begin position="8"/>
        <end position="68"/>
    </location>
</feature>
<dbReference type="InterPro" id="IPR019887">
    <property type="entry name" value="Tscrpt_reg_AsnC/Lrp_C"/>
</dbReference>
<dbReference type="InterPro" id="IPR036388">
    <property type="entry name" value="WH-like_DNA-bd_sf"/>
</dbReference>
<dbReference type="PROSITE" id="PS50956">
    <property type="entry name" value="HTH_ASNC_2"/>
    <property type="match status" value="1"/>
</dbReference>
<dbReference type="InterPro" id="IPR036390">
    <property type="entry name" value="WH_DNA-bd_sf"/>
</dbReference>
<keyword evidence="1" id="KW-0805">Transcription regulation</keyword>
<keyword evidence="2" id="KW-0238">DNA-binding</keyword>
<evidence type="ECO:0000313" key="6">
    <source>
        <dbReference type="Proteomes" id="UP000594943"/>
    </source>
</evidence>
<dbReference type="PANTHER" id="PTHR30154">
    <property type="entry name" value="LEUCINE-RESPONSIVE REGULATORY PROTEIN"/>
    <property type="match status" value="1"/>
</dbReference>
<keyword evidence="3" id="KW-0804">Transcription</keyword>
<sequence length="158" mass="18295">MTMPNSILDALDYQIVRELQDDGRRAFREIARNVNVPEATVRTRIKRLQDSGIVQILAFTNPWKLGRAKLAVLFVEVDPRDHDRTVDHLGRWSEVVYLSTILGDADLCVQVLCRDDEELFVLQQRIRGMPGVREVRMVHEVKVHKIRFTLPPPEPETE</sequence>
<dbReference type="SUPFAM" id="SSF54909">
    <property type="entry name" value="Dimeric alpha+beta barrel"/>
    <property type="match status" value="1"/>
</dbReference>
<dbReference type="GO" id="GO:0006355">
    <property type="term" value="P:regulation of DNA-templated transcription"/>
    <property type="evidence" value="ECO:0007669"/>
    <property type="project" value="UniProtKB-ARBA"/>
</dbReference>
<dbReference type="Gene3D" id="3.30.70.920">
    <property type="match status" value="1"/>
</dbReference>
<dbReference type="InterPro" id="IPR000485">
    <property type="entry name" value="AsnC-type_HTH_dom"/>
</dbReference>
<dbReference type="InterPro" id="IPR011008">
    <property type="entry name" value="Dimeric_a/b-barrel"/>
</dbReference>
<dbReference type="EMBL" id="CP065686">
    <property type="protein sequence ID" value="QPS44941.1"/>
    <property type="molecule type" value="Genomic_DNA"/>
</dbReference>
<accession>A0A7T2U3H0</accession>
<dbReference type="PRINTS" id="PR00033">
    <property type="entry name" value="HTHASNC"/>
</dbReference>
<dbReference type="GO" id="GO:0043200">
    <property type="term" value="P:response to amino acid"/>
    <property type="evidence" value="ECO:0007669"/>
    <property type="project" value="TreeGrafter"/>
</dbReference>
<dbReference type="KEGG" id="bhg:I6G56_07680"/>
<evidence type="ECO:0000256" key="2">
    <source>
        <dbReference type="ARBA" id="ARBA00023125"/>
    </source>
</evidence>
<evidence type="ECO:0000256" key="3">
    <source>
        <dbReference type="ARBA" id="ARBA00023163"/>
    </source>
</evidence>
<gene>
    <name evidence="5" type="ORF">I6G56_07680</name>
</gene>
<dbReference type="GO" id="GO:0043565">
    <property type="term" value="F:sequence-specific DNA binding"/>
    <property type="evidence" value="ECO:0007669"/>
    <property type="project" value="InterPro"/>
</dbReference>